<dbReference type="SUPFAM" id="SSF56300">
    <property type="entry name" value="Metallo-dependent phosphatases"/>
    <property type="match status" value="1"/>
</dbReference>
<dbReference type="EMBL" id="VRSV01000001">
    <property type="protein sequence ID" value="TXK13776.1"/>
    <property type="molecule type" value="Genomic_DNA"/>
</dbReference>
<evidence type="ECO:0000259" key="3">
    <source>
        <dbReference type="Pfam" id="PF00149"/>
    </source>
</evidence>
<dbReference type="GO" id="GO:0016787">
    <property type="term" value="F:hydrolase activity"/>
    <property type="evidence" value="ECO:0007669"/>
    <property type="project" value="InterPro"/>
</dbReference>
<gene>
    <name evidence="4" type="ORF">FVP77_03395</name>
</gene>
<dbReference type="Proteomes" id="UP000321034">
    <property type="component" value="Unassembled WGS sequence"/>
</dbReference>
<dbReference type="Pfam" id="PF00149">
    <property type="entry name" value="Metallophos"/>
    <property type="match status" value="1"/>
</dbReference>
<accession>A0A5C8I4Z9</accession>
<dbReference type="InterPro" id="IPR051918">
    <property type="entry name" value="STPP_CPPED1"/>
</dbReference>
<dbReference type="PANTHER" id="PTHR43143">
    <property type="entry name" value="METALLOPHOSPHOESTERASE, CALCINEURIN SUPERFAMILY"/>
    <property type="match status" value="1"/>
</dbReference>
<keyword evidence="2" id="KW-1133">Transmembrane helix</keyword>
<evidence type="ECO:0000313" key="4">
    <source>
        <dbReference type="EMBL" id="TXK13776.1"/>
    </source>
</evidence>
<dbReference type="SUPFAM" id="SSF49899">
    <property type="entry name" value="Concanavalin A-like lectins/glucanases"/>
    <property type="match status" value="1"/>
</dbReference>
<feature type="region of interest" description="Disordered" evidence="1">
    <location>
        <begin position="1"/>
        <end position="26"/>
    </location>
</feature>
<dbReference type="InterPro" id="IPR013320">
    <property type="entry name" value="ConA-like_dom_sf"/>
</dbReference>
<feature type="domain" description="Calcineurin-like phosphoesterase" evidence="3">
    <location>
        <begin position="68"/>
        <end position="251"/>
    </location>
</feature>
<organism evidence="4 5">
    <name type="scientific">Microbacterium hatanonis</name>
    <dbReference type="NCBI Taxonomy" id="404366"/>
    <lineage>
        <taxon>Bacteria</taxon>
        <taxon>Bacillati</taxon>
        <taxon>Actinomycetota</taxon>
        <taxon>Actinomycetes</taxon>
        <taxon>Micrococcales</taxon>
        <taxon>Microbacteriaceae</taxon>
        <taxon>Microbacterium</taxon>
    </lineage>
</organism>
<reference evidence="4 5" key="1">
    <citation type="submission" date="2019-08" db="EMBL/GenBank/DDBJ databases">
        <authorList>
            <person name="Dong K."/>
        </authorList>
    </citation>
    <scope>NUCLEOTIDE SEQUENCE [LARGE SCALE GENOMIC DNA]</scope>
    <source>
        <strain evidence="4 5">JCM14558</strain>
    </source>
</reference>
<dbReference type="PANTHER" id="PTHR43143:SF5">
    <property type="entry name" value="SECRETED PROTEIN"/>
    <property type="match status" value="1"/>
</dbReference>
<evidence type="ECO:0000313" key="5">
    <source>
        <dbReference type="Proteomes" id="UP000321034"/>
    </source>
</evidence>
<evidence type="ECO:0000256" key="1">
    <source>
        <dbReference type="SAM" id="MobiDB-lite"/>
    </source>
</evidence>
<feature type="region of interest" description="Disordered" evidence="1">
    <location>
        <begin position="777"/>
        <end position="807"/>
    </location>
</feature>
<sequence length="848" mass="89858">MSATTAERPVHLDRGVSVAPTTPRTTRPTVRRCVAASATIGLAAGLLAAGVAPTASAAPTDDLASRFTFAVLPDTQFYSRYSADQFVPRYGTDPFATQTRWIADNADELRIPFTAHLGDIVDRATVENEWKAADAAMKVLDDADAPYSILPGNHDVTNSGVRDTELNHASEPFTTWFGAARAAEQSTYRGSDPTGLSQFHIFEAEGQQFMSLAIAWNSSDATLAWAQGVLDAHPTVPVILSSHALINVAADQASPIETGDSERMWDELIRGNDQIFMTLNGHFHGATRQVKKNDFGHDVHQVLMDYQMAYEGGNGYLGLFEFDLTNNTISLETGSPWVVSKPQESLTSYDQPLLDGEHQRYAIDIDFRSRFAGFAPDFTAGSADEPSLTQRAREILLDGFDGPDPISTELPGNELDFVEAEGTLAHWRFNGLEGVVDADTVVEDVAGDNDLTRPDPATTDAVGATWDDVTIETSDVHGFSSDGAAACFDDSSGSRFSYLTTAPDAAVNDADLSKGYTIETFVKMDSDWDASANGWSKFLTRTGNRSQIGVPQTRWDWTASPTALGISNLREFQFTSISDDVLAGDKTNWSGEIMVDSWAHVAVVNDPATRSTTMYVDGAPVLRNATDTAGMARQDGMPWILGADWVDDAARNGWHGCIGETRIIDRPTTPDEWLTQRADLSGFEVTDAPQSELASTVTSVRFAGTGFPGAEVSLAPVAGLAAIAADLDGATTTVDDAGRWEIRVTDGLTSGPHEIALSQSLGSRSSAAQTVSFAIAAAPGTPTPSSSATPSATPRPSGSGAPAASGTSGLATTGVDGALIGWGAALGGVLLVAGGALAAARIRRTSKV</sequence>
<dbReference type="Gene3D" id="2.60.120.200">
    <property type="match status" value="1"/>
</dbReference>
<dbReference type="AlphaFoldDB" id="A0A5C8I4Z9"/>
<protein>
    <submittedName>
        <fullName evidence="4">Cell wall anchor protein</fullName>
    </submittedName>
</protein>
<name>A0A5C8I4Z9_9MICO</name>
<dbReference type="Gene3D" id="3.60.21.10">
    <property type="match status" value="1"/>
</dbReference>
<dbReference type="InterPro" id="IPR029052">
    <property type="entry name" value="Metallo-depent_PP-like"/>
</dbReference>
<evidence type="ECO:0000256" key="2">
    <source>
        <dbReference type="SAM" id="Phobius"/>
    </source>
</evidence>
<keyword evidence="2" id="KW-0472">Membrane</keyword>
<keyword evidence="2" id="KW-0812">Transmembrane</keyword>
<keyword evidence="5" id="KW-1185">Reference proteome</keyword>
<dbReference type="InterPro" id="IPR004843">
    <property type="entry name" value="Calcineurin-like_PHP"/>
</dbReference>
<proteinExistence type="predicted"/>
<feature type="transmembrane region" description="Helical" evidence="2">
    <location>
        <begin position="819"/>
        <end position="840"/>
    </location>
</feature>
<comment type="caution">
    <text evidence="4">The sequence shown here is derived from an EMBL/GenBank/DDBJ whole genome shotgun (WGS) entry which is preliminary data.</text>
</comment>
<dbReference type="OrthoDB" id="9772095at2"/>